<proteinExistence type="predicted"/>
<dbReference type="PIRSF" id="PIRSF009320">
    <property type="entry name" value="Nuc_binding_HP_1000"/>
    <property type="match status" value="1"/>
</dbReference>
<sequence length="231" mass="25645">MSSKGKKGQITVIANLKGGSGKSTVTFNLGLWLQMKGQPVVAYDLDPQCTLGDVAEVRREEGYAPPLVVYQDTDRLKDILRMHPGQVLVDVGAANMEAMKEAIVNADRVLIPVPPSQPDVWATQRFIGIVNDAVKNNNGKNGVGPELLAFVNRADTHRAVRESDETEEVLAQLDGIKLIPHRLCQRTIYRRSLSEGLGIFELSRRNKAVEEFSMFADFLYPDIKTRKKLNS</sequence>
<gene>
    <name evidence="2" type="ORF">MNBD_GAMMA21-1699</name>
</gene>
<dbReference type="InterPro" id="IPR050678">
    <property type="entry name" value="DNA_Partitioning_ATPase"/>
</dbReference>
<reference evidence="2" key="1">
    <citation type="submission" date="2018-06" db="EMBL/GenBank/DDBJ databases">
        <authorList>
            <person name="Zhirakovskaya E."/>
        </authorList>
    </citation>
    <scope>NUCLEOTIDE SEQUENCE</scope>
</reference>
<feature type="domain" description="CobQ/CobB/MinD/ParA nucleotide binding" evidence="1">
    <location>
        <begin position="12"/>
        <end position="194"/>
    </location>
</feature>
<evidence type="ECO:0000259" key="1">
    <source>
        <dbReference type="Pfam" id="PF01656"/>
    </source>
</evidence>
<organism evidence="2">
    <name type="scientific">hydrothermal vent metagenome</name>
    <dbReference type="NCBI Taxonomy" id="652676"/>
    <lineage>
        <taxon>unclassified sequences</taxon>
        <taxon>metagenomes</taxon>
        <taxon>ecological metagenomes</taxon>
    </lineage>
</organism>
<dbReference type="PANTHER" id="PTHR13696">
    <property type="entry name" value="P-LOOP CONTAINING NUCLEOSIDE TRIPHOSPHATE HYDROLASE"/>
    <property type="match status" value="1"/>
</dbReference>
<dbReference type="InterPro" id="IPR027417">
    <property type="entry name" value="P-loop_NTPase"/>
</dbReference>
<dbReference type="Pfam" id="PF01656">
    <property type="entry name" value="CbiA"/>
    <property type="match status" value="1"/>
</dbReference>
<evidence type="ECO:0000313" key="2">
    <source>
        <dbReference type="EMBL" id="VAW97539.1"/>
    </source>
</evidence>
<dbReference type="PANTHER" id="PTHR13696:SF99">
    <property type="entry name" value="COBYRINIC ACID AC-DIAMIDE SYNTHASE"/>
    <property type="match status" value="1"/>
</dbReference>
<dbReference type="CDD" id="cd02042">
    <property type="entry name" value="ParAB_family"/>
    <property type="match status" value="1"/>
</dbReference>
<dbReference type="Gene3D" id="3.40.50.300">
    <property type="entry name" value="P-loop containing nucleotide triphosphate hydrolases"/>
    <property type="match status" value="1"/>
</dbReference>
<name>A0A3B1AGV6_9ZZZZ</name>
<dbReference type="SUPFAM" id="SSF52540">
    <property type="entry name" value="P-loop containing nucleoside triphosphate hydrolases"/>
    <property type="match status" value="1"/>
</dbReference>
<protein>
    <submittedName>
        <fullName evidence="2">ParA-like protein</fullName>
    </submittedName>
</protein>
<dbReference type="InterPro" id="IPR002586">
    <property type="entry name" value="CobQ/CobB/MinD/ParA_Nub-bd_dom"/>
</dbReference>
<dbReference type="EMBL" id="UOFR01000050">
    <property type="protein sequence ID" value="VAW97539.1"/>
    <property type="molecule type" value="Genomic_DNA"/>
</dbReference>
<dbReference type="AlphaFoldDB" id="A0A3B1AGV6"/>
<accession>A0A3B1AGV6</accession>